<dbReference type="InterPro" id="IPR036291">
    <property type="entry name" value="NAD(P)-bd_dom_sf"/>
</dbReference>
<evidence type="ECO:0000259" key="7">
    <source>
        <dbReference type="Pfam" id="PF08240"/>
    </source>
</evidence>
<comment type="similarity">
    <text evidence="2">Belongs to the zinc-containing alcohol dehydrogenase family.</text>
</comment>
<dbReference type="Proteomes" id="UP001345013">
    <property type="component" value="Unassembled WGS sequence"/>
</dbReference>
<dbReference type="InterPro" id="IPR013154">
    <property type="entry name" value="ADH-like_N"/>
</dbReference>
<name>A0ABR0JYG1_9EURO</name>
<evidence type="ECO:0000313" key="8">
    <source>
        <dbReference type="EMBL" id="KAK5079730.1"/>
    </source>
</evidence>
<evidence type="ECO:0000256" key="2">
    <source>
        <dbReference type="ARBA" id="ARBA00008072"/>
    </source>
</evidence>
<keyword evidence="9" id="KW-1185">Reference proteome</keyword>
<dbReference type="Pfam" id="PF08240">
    <property type="entry name" value="ADH_N"/>
    <property type="match status" value="1"/>
</dbReference>
<dbReference type="Gene3D" id="3.90.180.10">
    <property type="entry name" value="Medium-chain alcohol dehydrogenases, catalytic domain"/>
    <property type="match status" value="2"/>
</dbReference>
<dbReference type="SUPFAM" id="SSF50129">
    <property type="entry name" value="GroES-like"/>
    <property type="match status" value="1"/>
</dbReference>
<comment type="cofactor">
    <cofactor evidence="1">
        <name>Zn(2+)</name>
        <dbReference type="ChEBI" id="CHEBI:29105"/>
    </cofactor>
</comment>
<dbReference type="InterPro" id="IPR011032">
    <property type="entry name" value="GroES-like_sf"/>
</dbReference>
<dbReference type="Gene3D" id="3.40.50.720">
    <property type="entry name" value="NAD(P)-binding Rossmann-like Domain"/>
    <property type="match status" value="1"/>
</dbReference>
<keyword evidence="3" id="KW-0479">Metal-binding</keyword>
<protein>
    <submittedName>
        <fullName evidence="8">Uncharacterized protein</fullName>
    </submittedName>
</protein>
<organism evidence="8 9">
    <name type="scientific">Lithohypha guttulata</name>
    <dbReference type="NCBI Taxonomy" id="1690604"/>
    <lineage>
        <taxon>Eukaryota</taxon>
        <taxon>Fungi</taxon>
        <taxon>Dikarya</taxon>
        <taxon>Ascomycota</taxon>
        <taxon>Pezizomycotina</taxon>
        <taxon>Eurotiomycetes</taxon>
        <taxon>Chaetothyriomycetidae</taxon>
        <taxon>Chaetothyriales</taxon>
        <taxon>Trichomeriaceae</taxon>
        <taxon>Lithohypha</taxon>
    </lineage>
</organism>
<dbReference type="EMBL" id="JAVRRG010000176">
    <property type="protein sequence ID" value="KAK5079730.1"/>
    <property type="molecule type" value="Genomic_DNA"/>
</dbReference>
<feature type="domain" description="Alcohol dehydrogenase-like C-terminal" evidence="6">
    <location>
        <begin position="247"/>
        <end position="391"/>
    </location>
</feature>
<proteinExistence type="inferred from homology"/>
<evidence type="ECO:0000259" key="6">
    <source>
        <dbReference type="Pfam" id="PF00107"/>
    </source>
</evidence>
<evidence type="ECO:0000256" key="5">
    <source>
        <dbReference type="ARBA" id="ARBA00023002"/>
    </source>
</evidence>
<evidence type="ECO:0000313" key="9">
    <source>
        <dbReference type="Proteomes" id="UP001345013"/>
    </source>
</evidence>
<keyword evidence="4" id="KW-0862">Zinc</keyword>
<reference evidence="8 9" key="1">
    <citation type="submission" date="2023-08" db="EMBL/GenBank/DDBJ databases">
        <title>Black Yeasts Isolated from many extreme environments.</title>
        <authorList>
            <person name="Coleine C."/>
            <person name="Stajich J.E."/>
            <person name="Selbmann L."/>
        </authorList>
    </citation>
    <scope>NUCLEOTIDE SEQUENCE [LARGE SCALE GENOMIC DNA]</scope>
    <source>
        <strain evidence="8 9">CCFEE 5885</strain>
    </source>
</reference>
<keyword evidence="5" id="KW-0560">Oxidoreductase</keyword>
<feature type="domain" description="Alcohol dehydrogenase-like N-terminal" evidence="7">
    <location>
        <begin position="43"/>
        <end position="204"/>
    </location>
</feature>
<dbReference type="PANTHER" id="PTHR43161">
    <property type="entry name" value="SORBITOL DEHYDROGENASE"/>
    <property type="match status" value="1"/>
</dbReference>
<comment type="caution">
    <text evidence="8">The sequence shown here is derived from an EMBL/GenBank/DDBJ whole genome shotgun (WGS) entry which is preliminary data.</text>
</comment>
<evidence type="ECO:0000256" key="4">
    <source>
        <dbReference type="ARBA" id="ARBA00022833"/>
    </source>
</evidence>
<gene>
    <name evidence="8" type="ORF">LTR24_009002</name>
</gene>
<evidence type="ECO:0000256" key="3">
    <source>
        <dbReference type="ARBA" id="ARBA00022723"/>
    </source>
</evidence>
<dbReference type="PANTHER" id="PTHR43161:SF9">
    <property type="entry name" value="SORBITOL DEHYDROGENASE"/>
    <property type="match status" value="1"/>
</dbReference>
<accession>A0ABR0JYG1</accession>
<dbReference type="InterPro" id="IPR013149">
    <property type="entry name" value="ADH-like_C"/>
</dbReference>
<dbReference type="SUPFAM" id="SSF51735">
    <property type="entry name" value="NAD(P)-binding Rossmann-fold domains"/>
    <property type="match status" value="1"/>
</dbReference>
<sequence>MSMTIPTLRHGDQNPCVLLHGPESTSISTTHLPVPDLSDYPADCVLLRIAYVGVCGSDVHFYMHGGVGGDERKYAQYYVGQGQGRNGGATVDGEEDGGRRGRNEPEFEGLVMGHEASATVLRVGYGVRGLRVGDRVAIEPGVPCRKCARCVEGMYNLCFEMRFAASFYESVGENVEGGNALMRATPGTLCRYFVLPESLCYKLPGHVGLDEGVLVEPLAVGVHAVRLAGVSPVNGHGVVVVCGAGTIGVVSAALSCAFGAAKVVLVDVNVGRLEFAKSWLCGEGGAARTAGAEVLTFESEVGADAVENAGRLRTRCGLDVGADVVLEASGVSDATALGVYVLRTGGHMVQTGLARKPLMSGFPIVELSEKEIHLHGAFRYKGGDFEIARDLLGRGVVGPVKELINEVFDFEKYEDAWKATRDGKGIKNMIRVQD</sequence>
<evidence type="ECO:0000256" key="1">
    <source>
        <dbReference type="ARBA" id="ARBA00001947"/>
    </source>
</evidence>
<dbReference type="Pfam" id="PF00107">
    <property type="entry name" value="ADH_zinc_N"/>
    <property type="match status" value="1"/>
</dbReference>